<feature type="region of interest" description="Disordered" evidence="6">
    <location>
        <begin position="1"/>
        <end position="27"/>
    </location>
</feature>
<reference evidence="8 9" key="1">
    <citation type="submission" date="2016-07" db="EMBL/GenBank/DDBJ databases">
        <title>Pervasive Adenine N6-methylation of Active Genes in Fungi.</title>
        <authorList>
            <consortium name="DOE Joint Genome Institute"/>
            <person name="Mondo S.J."/>
            <person name="Dannebaum R.O."/>
            <person name="Kuo R.C."/>
            <person name="Labutti K."/>
            <person name="Haridas S."/>
            <person name="Kuo A."/>
            <person name="Salamov A."/>
            <person name="Ahrendt S.R."/>
            <person name="Lipzen A."/>
            <person name="Sullivan W."/>
            <person name="Andreopoulos W.B."/>
            <person name="Clum A."/>
            <person name="Lindquist E."/>
            <person name="Daum C."/>
            <person name="Ramamoorthy G.K."/>
            <person name="Gryganskyi A."/>
            <person name="Culley D."/>
            <person name="Magnuson J.K."/>
            <person name="James T.Y."/>
            <person name="O'Malley M.A."/>
            <person name="Stajich J.E."/>
            <person name="Spatafora J.W."/>
            <person name="Visel A."/>
            <person name="Grigoriev I.V."/>
        </authorList>
    </citation>
    <scope>NUCLEOTIDE SEQUENCE [LARGE SCALE GENOMIC DNA]</scope>
    <source>
        <strain evidence="8 9">JEL800</strain>
    </source>
</reference>
<dbReference type="PANTHER" id="PTHR10465:SF0">
    <property type="entry name" value="SARCALUMENIN"/>
    <property type="match status" value="1"/>
</dbReference>
<evidence type="ECO:0000256" key="5">
    <source>
        <dbReference type="ARBA" id="ARBA00023136"/>
    </source>
</evidence>
<gene>
    <name evidence="8" type="ORF">BCR33DRAFT_755208</name>
</gene>
<keyword evidence="2" id="KW-0547">Nucleotide-binding</keyword>
<comment type="caution">
    <text evidence="8">The sequence shown here is derived from an EMBL/GenBank/DDBJ whole genome shotgun (WGS) entry which is preliminary data.</text>
</comment>
<evidence type="ECO:0000256" key="2">
    <source>
        <dbReference type="ARBA" id="ARBA00022741"/>
    </source>
</evidence>
<keyword evidence="7" id="KW-0812">Transmembrane</keyword>
<dbReference type="GO" id="GO:0003924">
    <property type="term" value="F:GTPase activity"/>
    <property type="evidence" value="ECO:0007669"/>
    <property type="project" value="InterPro"/>
</dbReference>
<evidence type="ECO:0000313" key="9">
    <source>
        <dbReference type="Proteomes" id="UP000193642"/>
    </source>
</evidence>
<keyword evidence="5 7" id="KW-0472">Membrane</keyword>
<evidence type="ECO:0000256" key="7">
    <source>
        <dbReference type="SAM" id="Phobius"/>
    </source>
</evidence>
<dbReference type="GO" id="GO:0005525">
    <property type="term" value="F:GTP binding"/>
    <property type="evidence" value="ECO:0007669"/>
    <property type="project" value="UniProtKB-KW"/>
</dbReference>
<proteinExistence type="predicted"/>
<sequence length="610" mass="68985">MSRPQPPARAPSVDSAMSSASEGRGPVFEQHHAPATTEQNAVFAEKRVRMLQLVERLCNRVVNWRYETHLLLSKLDTTKAHLRQLKKRIEDTRSRVLVTGDLNGGKSTFVVPSDQQPCTALFTEVVDAVQNRGKEEVHGIKDASKYNPLDPDTYTPFAVSKLREVVEDNEEGYEMLKVYCHDARNSKEESVLHNGIVDISLIDSPEEIDVIVFVVNAENHFTLSVKRWKRKAYVFVVVNRFDQIRRKDRCKRDILSQISEISPLTFQSADQLVHFRARSKLNPAKLFLGNLLRDMSVLCSYNHTLSLIKSAEISTQLSDSAPAYERMLRIKEQFLDDVDRTIEETASRAHAFARDQLSNFLEDIEWGGVLGMWQYARDLRNAVYGLRLFAVKSSVGCVKNIEAMAESCMESAPKVNMEVVTTAFEDGSAEAGRAAAMSMFVPMELGDFFDVMDKIEIIKEYIPSLSMLVGGLFGYHSVTRGMWKNDQMMVRGKTAFLGLSMAGVGLFLYSLSDMKTIVDRKVLSKIKSHLINVGLVDANSERIAKGTRRVLKLAIWEFQNQFQRVLIDSQSTRQNLVELRTKAELNKDEFRALGARVDTLKRIVDAVDLD</sequence>
<dbReference type="SUPFAM" id="SSF52540">
    <property type="entry name" value="P-loop containing nucleoside triphosphate hydrolases"/>
    <property type="match status" value="1"/>
</dbReference>
<dbReference type="GO" id="GO:0008053">
    <property type="term" value="P:mitochondrial fusion"/>
    <property type="evidence" value="ECO:0007669"/>
    <property type="project" value="TreeGrafter"/>
</dbReference>
<dbReference type="GO" id="GO:0005741">
    <property type="term" value="C:mitochondrial outer membrane"/>
    <property type="evidence" value="ECO:0007669"/>
    <property type="project" value="TreeGrafter"/>
</dbReference>
<dbReference type="STRING" id="329046.A0A1Y2B6I4"/>
<evidence type="ECO:0000256" key="3">
    <source>
        <dbReference type="ARBA" id="ARBA00022801"/>
    </source>
</evidence>
<dbReference type="InterPro" id="IPR027417">
    <property type="entry name" value="P-loop_NTPase"/>
</dbReference>
<evidence type="ECO:0000313" key="8">
    <source>
        <dbReference type="EMBL" id="ORY30452.1"/>
    </source>
</evidence>
<evidence type="ECO:0000256" key="1">
    <source>
        <dbReference type="ARBA" id="ARBA00004370"/>
    </source>
</evidence>
<organism evidence="8 9">
    <name type="scientific">Rhizoclosmatium globosum</name>
    <dbReference type="NCBI Taxonomy" id="329046"/>
    <lineage>
        <taxon>Eukaryota</taxon>
        <taxon>Fungi</taxon>
        <taxon>Fungi incertae sedis</taxon>
        <taxon>Chytridiomycota</taxon>
        <taxon>Chytridiomycota incertae sedis</taxon>
        <taxon>Chytridiomycetes</taxon>
        <taxon>Chytridiales</taxon>
        <taxon>Chytriomycetaceae</taxon>
        <taxon>Rhizoclosmatium</taxon>
    </lineage>
</organism>
<keyword evidence="7" id="KW-1133">Transmembrane helix</keyword>
<dbReference type="PANTHER" id="PTHR10465">
    <property type="entry name" value="TRANSMEMBRANE GTPASE FZO1"/>
    <property type="match status" value="1"/>
</dbReference>
<evidence type="ECO:0008006" key="10">
    <source>
        <dbReference type="Google" id="ProtNLM"/>
    </source>
</evidence>
<dbReference type="AlphaFoldDB" id="A0A1Y2B6I4"/>
<feature type="transmembrane region" description="Helical" evidence="7">
    <location>
        <begin position="490"/>
        <end position="511"/>
    </location>
</feature>
<dbReference type="GO" id="GO:0051646">
    <property type="term" value="P:mitochondrion localization"/>
    <property type="evidence" value="ECO:0007669"/>
    <property type="project" value="TreeGrafter"/>
</dbReference>
<dbReference type="Gene3D" id="3.40.50.300">
    <property type="entry name" value="P-loop containing nucleotide triphosphate hydrolases"/>
    <property type="match status" value="1"/>
</dbReference>
<keyword evidence="9" id="KW-1185">Reference proteome</keyword>
<accession>A0A1Y2B6I4</accession>
<keyword evidence="4" id="KW-0342">GTP-binding</keyword>
<keyword evidence="3" id="KW-0378">Hydrolase</keyword>
<evidence type="ECO:0000256" key="4">
    <source>
        <dbReference type="ARBA" id="ARBA00023134"/>
    </source>
</evidence>
<dbReference type="InterPro" id="IPR027094">
    <property type="entry name" value="Mitofusin_fam"/>
</dbReference>
<dbReference type="Proteomes" id="UP000193642">
    <property type="component" value="Unassembled WGS sequence"/>
</dbReference>
<evidence type="ECO:0000256" key="6">
    <source>
        <dbReference type="SAM" id="MobiDB-lite"/>
    </source>
</evidence>
<comment type="subcellular location">
    <subcellularLocation>
        <location evidence="1">Membrane</location>
    </subcellularLocation>
</comment>
<dbReference type="EMBL" id="MCGO01000082">
    <property type="protein sequence ID" value="ORY30452.1"/>
    <property type="molecule type" value="Genomic_DNA"/>
</dbReference>
<protein>
    <recommendedName>
        <fullName evidence="10">Dynamin-type G domain-containing protein</fullName>
    </recommendedName>
</protein>
<name>A0A1Y2B6I4_9FUNG</name>
<dbReference type="OrthoDB" id="9984778at2759"/>